<dbReference type="EMBL" id="BQNB010017350">
    <property type="protein sequence ID" value="GJT62152.1"/>
    <property type="molecule type" value="Genomic_DNA"/>
</dbReference>
<reference evidence="2" key="2">
    <citation type="submission" date="2022-01" db="EMBL/GenBank/DDBJ databases">
        <authorList>
            <person name="Yamashiro T."/>
            <person name="Shiraishi A."/>
            <person name="Satake H."/>
            <person name="Nakayama K."/>
        </authorList>
    </citation>
    <scope>NUCLEOTIDE SEQUENCE</scope>
</reference>
<evidence type="ECO:0000313" key="2">
    <source>
        <dbReference type="EMBL" id="GJT62152.1"/>
    </source>
</evidence>
<proteinExistence type="predicted"/>
<dbReference type="Proteomes" id="UP001151760">
    <property type="component" value="Unassembled WGS sequence"/>
</dbReference>
<feature type="compositionally biased region" description="Basic and acidic residues" evidence="1">
    <location>
        <begin position="194"/>
        <end position="212"/>
    </location>
</feature>
<comment type="caution">
    <text evidence="2">The sequence shown here is derived from an EMBL/GenBank/DDBJ whole genome shotgun (WGS) entry which is preliminary data.</text>
</comment>
<feature type="region of interest" description="Disordered" evidence="1">
    <location>
        <begin position="194"/>
        <end position="238"/>
    </location>
</feature>
<sequence>MSNSEGSVNKGEMGESSKKLKRKFETMKGYKGDERIMFEFILRGFAESEMWDKVKETLIPKLNEDEYSICCENTTHMMYALKEARMVSREMLLSIHHSLKMLLDIISKMNRKLEDKKVKRNDKENEKIPNGKLTHVGLEHVYMFVACIVLCLLVASCSQEHFEGNARDPWIPALEQVRGAGEHVQLKWDYHQKGKENQARMKKNEHGMEKTVQHQGPKSKMSKSESSKESAASSSTRRTDCVIDPLSIEYPFQEGSLSVEQWQNSELWLNCSRPPPVEGYEDVNPFPEIDSLNSAEVGNFLDKMASANVKKSSRASPKLVKHKFKAVIAKSESLHRPQVISLQLFKAPDPQTHGVSKTDFEDYVTANDAVLRNNAEPRSKLQCPNGKFGTDMLSNLLQIANYSCLLRFWELFLGYSQEGSWFSVIIASGNSTQHDDPNCCYFFSYPNSIGDSDYPCFSQKSTLPGLADDQDCPAYNPFYYDPEGDILILEAILNSEPPPPLPNHKQYMAWTVRKSSSSVNAKSIETLRWRTYWG</sequence>
<keyword evidence="3" id="KW-1185">Reference proteome</keyword>
<organism evidence="2 3">
    <name type="scientific">Tanacetum coccineum</name>
    <dbReference type="NCBI Taxonomy" id="301880"/>
    <lineage>
        <taxon>Eukaryota</taxon>
        <taxon>Viridiplantae</taxon>
        <taxon>Streptophyta</taxon>
        <taxon>Embryophyta</taxon>
        <taxon>Tracheophyta</taxon>
        <taxon>Spermatophyta</taxon>
        <taxon>Magnoliopsida</taxon>
        <taxon>eudicotyledons</taxon>
        <taxon>Gunneridae</taxon>
        <taxon>Pentapetalae</taxon>
        <taxon>asterids</taxon>
        <taxon>campanulids</taxon>
        <taxon>Asterales</taxon>
        <taxon>Asteraceae</taxon>
        <taxon>Asteroideae</taxon>
        <taxon>Anthemideae</taxon>
        <taxon>Anthemidinae</taxon>
        <taxon>Tanacetum</taxon>
    </lineage>
</organism>
<protein>
    <submittedName>
        <fullName evidence="2">Uncharacterized protein</fullName>
    </submittedName>
</protein>
<gene>
    <name evidence="2" type="ORF">Tco_1005685</name>
</gene>
<reference evidence="2" key="1">
    <citation type="journal article" date="2022" name="Int. J. Mol. Sci.">
        <title>Draft Genome of Tanacetum Coccineum: Genomic Comparison of Closely Related Tanacetum-Family Plants.</title>
        <authorList>
            <person name="Yamashiro T."/>
            <person name="Shiraishi A."/>
            <person name="Nakayama K."/>
            <person name="Satake H."/>
        </authorList>
    </citation>
    <scope>NUCLEOTIDE SEQUENCE</scope>
</reference>
<accession>A0ABQ5FHX0</accession>
<name>A0ABQ5FHX0_9ASTR</name>
<evidence type="ECO:0000313" key="3">
    <source>
        <dbReference type="Proteomes" id="UP001151760"/>
    </source>
</evidence>
<evidence type="ECO:0000256" key="1">
    <source>
        <dbReference type="SAM" id="MobiDB-lite"/>
    </source>
</evidence>